<keyword evidence="2" id="KW-1185">Reference proteome</keyword>
<evidence type="ECO:0000313" key="1">
    <source>
        <dbReference type="EMBL" id="GME36994.1"/>
    </source>
</evidence>
<protein>
    <submittedName>
        <fullName evidence="1">Uncharacterized protein</fullName>
    </submittedName>
</protein>
<dbReference type="EMBL" id="BSXG01000077">
    <property type="protein sequence ID" value="GME36994.1"/>
    <property type="molecule type" value="Genomic_DNA"/>
</dbReference>
<organism evidence="1 2">
    <name type="scientific">Neofusicoccum parvum</name>
    <dbReference type="NCBI Taxonomy" id="310453"/>
    <lineage>
        <taxon>Eukaryota</taxon>
        <taxon>Fungi</taxon>
        <taxon>Dikarya</taxon>
        <taxon>Ascomycota</taxon>
        <taxon>Pezizomycotina</taxon>
        <taxon>Dothideomycetes</taxon>
        <taxon>Dothideomycetes incertae sedis</taxon>
        <taxon>Botryosphaeriales</taxon>
        <taxon>Botryosphaeriaceae</taxon>
        <taxon>Neofusicoccum</taxon>
    </lineage>
</organism>
<sequence length="76" mass="7935">MKAFTLLALTLLTAFTAASPIVDASAELTLKPRQCLANGLFCGSASECCSGNCMTVLCENSPEGKRCQPAGTQCFK</sequence>
<evidence type="ECO:0000313" key="2">
    <source>
        <dbReference type="Proteomes" id="UP001165186"/>
    </source>
</evidence>
<gene>
    <name evidence="1" type="primary">g7794</name>
    <name evidence="1" type="ORF">NpPPO83_00007794</name>
</gene>
<dbReference type="Proteomes" id="UP001165186">
    <property type="component" value="Unassembled WGS sequence"/>
</dbReference>
<reference evidence="1" key="1">
    <citation type="submission" date="2024-09" db="EMBL/GenBank/DDBJ databases">
        <title>Draft Genome Sequences of Neofusicoccum parvum.</title>
        <authorList>
            <person name="Ashida A."/>
            <person name="Camagna M."/>
            <person name="Tanaka A."/>
            <person name="Takemoto D."/>
        </authorList>
    </citation>
    <scope>NUCLEOTIDE SEQUENCE</scope>
    <source>
        <strain evidence="1">PPO83</strain>
    </source>
</reference>
<accession>A0ACB5SEE8</accession>
<proteinExistence type="predicted"/>
<comment type="caution">
    <text evidence="1">The sequence shown here is derived from an EMBL/GenBank/DDBJ whole genome shotgun (WGS) entry which is preliminary data.</text>
</comment>
<name>A0ACB5SEE8_9PEZI</name>